<dbReference type="AlphaFoldDB" id="A0A2M7W0T8"/>
<dbReference type="SUPFAM" id="SSF52540">
    <property type="entry name" value="P-loop containing nucleoside triphosphate hydrolases"/>
    <property type="match status" value="1"/>
</dbReference>
<reference evidence="2" key="1">
    <citation type="submission" date="2017-09" db="EMBL/GenBank/DDBJ databases">
        <title>Depth-based differentiation of microbial function through sediment-hosted aquifers and enrichment of novel symbionts in the deep terrestrial subsurface.</title>
        <authorList>
            <person name="Probst A.J."/>
            <person name="Ladd B."/>
            <person name="Jarett J.K."/>
            <person name="Geller-Mcgrath D.E."/>
            <person name="Sieber C.M.K."/>
            <person name="Emerson J.B."/>
            <person name="Anantharaman K."/>
            <person name="Thomas B.C."/>
            <person name="Malmstrom R."/>
            <person name="Stieglmeier M."/>
            <person name="Klingl A."/>
            <person name="Woyke T."/>
            <person name="Ryan C.M."/>
            <person name="Banfield J.F."/>
        </authorList>
    </citation>
    <scope>NUCLEOTIDE SEQUENCE [LARGE SCALE GENOMIC DNA]</scope>
</reference>
<gene>
    <name evidence="1" type="ORF">COX64_04580</name>
</gene>
<comment type="caution">
    <text evidence="1">The sequence shown here is derived from an EMBL/GenBank/DDBJ whole genome shotgun (WGS) entry which is preliminary data.</text>
</comment>
<feature type="non-terminal residue" evidence="1">
    <location>
        <position position="308"/>
    </location>
</feature>
<proteinExistence type="predicted"/>
<organism evidence="1 2">
    <name type="scientific">Candidatus Dojkabacteria bacterium CG_4_10_14_0_2_um_filter_Dojkabacteria_WS6_41_15</name>
    <dbReference type="NCBI Taxonomy" id="2014249"/>
    <lineage>
        <taxon>Bacteria</taxon>
        <taxon>Candidatus Dojkabacteria</taxon>
    </lineage>
</organism>
<dbReference type="Gene3D" id="3.40.50.300">
    <property type="entry name" value="P-loop containing nucleotide triphosphate hydrolases"/>
    <property type="match status" value="1"/>
</dbReference>
<dbReference type="EMBL" id="PFQB01000115">
    <property type="protein sequence ID" value="PJA12415.1"/>
    <property type="molecule type" value="Genomic_DNA"/>
</dbReference>
<name>A0A2M7W0T8_9BACT</name>
<sequence length="308" mass="35573">MKSLEKNLSLINEWQKNVFVFLLDVYGMRPAPPVDDLLGRTLEYSDAYGDKRDATFFDKDGNLIYPDLSFYTREMFKLQSTSEFNVFHGTRLTWQQTVKLTAYNRALATFDKDSYEMADRYITTRSGHGTGKTSSSVIISQHFLISFFGSQIGVTANTEDQLRDIFMKEFSIWKRKMHPELAGNLVELDDFIRIRNEKDWFLRARVARPERPEALAGLHSPYVLLIIDEASSVHSKVFETMKGSLTSSNYIVIYDGNPTRAEGEFYESHKKGSSFTKLHFNSRHSPIVRKNFIKKMEDDYGADSDEVR</sequence>
<accession>A0A2M7W0T8</accession>
<evidence type="ECO:0000313" key="1">
    <source>
        <dbReference type="EMBL" id="PJA12415.1"/>
    </source>
</evidence>
<evidence type="ECO:0008006" key="3">
    <source>
        <dbReference type="Google" id="ProtNLM"/>
    </source>
</evidence>
<dbReference type="Proteomes" id="UP000228952">
    <property type="component" value="Unassembled WGS sequence"/>
</dbReference>
<protein>
    <recommendedName>
        <fullName evidence="3">Terminase</fullName>
    </recommendedName>
</protein>
<evidence type="ECO:0000313" key="2">
    <source>
        <dbReference type="Proteomes" id="UP000228952"/>
    </source>
</evidence>
<dbReference type="InterPro" id="IPR027417">
    <property type="entry name" value="P-loop_NTPase"/>
</dbReference>